<proteinExistence type="predicted"/>
<name>A0AAD4MHT2_9BILA</name>
<dbReference type="SUPFAM" id="SSF52151">
    <property type="entry name" value="FabD/lysophospholipase-like"/>
    <property type="match status" value="1"/>
</dbReference>
<dbReference type="Pfam" id="PF01734">
    <property type="entry name" value="Patatin"/>
    <property type="match status" value="1"/>
</dbReference>
<dbReference type="CDD" id="cd07199">
    <property type="entry name" value="Pat17_PNPLA8_PNPLA9_like"/>
    <property type="match status" value="1"/>
</dbReference>
<evidence type="ECO:0000313" key="5">
    <source>
        <dbReference type="Proteomes" id="UP001201812"/>
    </source>
</evidence>
<dbReference type="InterPro" id="IPR002641">
    <property type="entry name" value="PNPLA_dom"/>
</dbReference>
<accession>A0AAD4MHT2</accession>
<evidence type="ECO:0000256" key="1">
    <source>
        <dbReference type="ARBA" id="ARBA00023098"/>
    </source>
</evidence>
<dbReference type="PANTHER" id="PTHR24138">
    <property type="entry name" value="INTRACELLLAR PHOSPHOLIPASE A FAMILY"/>
    <property type="match status" value="1"/>
</dbReference>
<dbReference type="AlphaFoldDB" id="A0AAD4MHT2"/>
<evidence type="ECO:0000313" key="4">
    <source>
        <dbReference type="EMBL" id="KAI1692681.1"/>
    </source>
</evidence>
<dbReference type="InterPro" id="IPR047156">
    <property type="entry name" value="Teg/CotR/CapV-like"/>
</dbReference>
<sequence>MRKRSSRTRLREVDRGAAGQRPGHLQVPVRQHRPCSRSRSSWWAPARCRRPAASWRSTPRGCGTRARNSWEPCTISNGPSNAYRGISMVDAALATSAAPTYFPPYQVGSYGYFADGGTFANNPSMTAMVEAIYQGYASGTSDILMLSLGTGVNPVGISPGSVPNPLDWGVTHWLWPFGNGTVPATALLNLTMDATAELAAIQAGQMLGGNYMRGNVPLAQPFGLDDYRNVGELVSATQDYIKNSSEWAKVRDWVETNWK</sequence>
<dbReference type="PANTHER" id="PTHR24138:SF10">
    <property type="entry name" value="PHOSPHOLIPASE A2"/>
    <property type="match status" value="1"/>
</dbReference>
<evidence type="ECO:0000259" key="3">
    <source>
        <dbReference type="Pfam" id="PF01734"/>
    </source>
</evidence>
<organism evidence="4 5">
    <name type="scientific">Ditylenchus destructor</name>
    <dbReference type="NCBI Taxonomy" id="166010"/>
    <lineage>
        <taxon>Eukaryota</taxon>
        <taxon>Metazoa</taxon>
        <taxon>Ecdysozoa</taxon>
        <taxon>Nematoda</taxon>
        <taxon>Chromadorea</taxon>
        <taxon>Rhabditida</taxon>
        <taxon>Tylenchina</taxon>
        <taxon>Tylenchomorpha</taxon>
        <taxon>Sphaerularioidea</taxon>
        <taxon>Anguinidae</taxon>
        <taxon>Anguininae</taxon>
        <taxon>Ditylenchus</taxon>
    </lineage>
</organism>
<evidence type="ECO:0000256" key="2">
    <source>
        <dbReference type="SAM" id="MobiDB-lite"/>
    </source>
</evidence>
<dbReference type="GO" id="GO:0006629">
    <property type="term" value="P:lipid metabolic process"/>
    <property type="evidence" value="ECO:0007669"/>
    <property type="project" value="UniProtKB-KW"/>
</dbReference>
<comment type="caution">
    <text evidence="4">The sequence shown here is derived from an EMBL/GenBank/DDBJ whole genome shotgun (WGS) entry which is preliminary data.</text>
</comment>
<protein>
    <submittedName>
        <fullName evidence="4">Patatin-like phospholipase domain-containing protein</fullName>
    </submittedName>
</protein>
<reference evidence="4" key="1">
    <citation type="submission" date="2022-01" db="EMBL/GenBank/DDBJ databases">
        <title>Genome Sequence Resource for Two Populations of Ditylenchus destructor, the Migratory Endoparasitic Phytonematode.</title>
        <authorList>
            <person name="Zhang H."/>
            <person name="Lin R."/>
            <person name="Xie B."/>
        </authorList>
    </citation>
    <scope>NUCLEOTIDE SEQUENCE</scope>
    <source>
        <strain evidence="4">BazhouSP</strain>
    </source>
</reference>
<feature type="domain" description="PNPLA" evidence="3">
    <location>
        <begin position="55"/>
        <end position="127"/>
    </location>
</feature>
<dbReference type="Proteomes" id="UP001201812">
    <property type="component" value="Unassembled WGS sequence"/>
</dbReference>
<dbReference type="EMBL" id="JAKKPZ010000729">
    <property type="protein sequence ID" value="KAI1692681.1"/>
    <property type="molecule type" value="Genomic_DNA"/>
</dbReference>
<feature type="region of interest" description="Disordered" evidence="2">
    <location>
        <begin position="1"/>
        <end position="33"/>
    </location>
</feature>
<keyword evidence="1" id="KW-0443">Lipid metabolism</keyword>
<dbReference type="Gene3D" id="3.40.1090.10">
    <property type="entry name" value="Cytosolic phospholipase A2 catalytic domain"/>
    <property type="match status" value="1"/>
</dbReference>
<gene>
    <name evidence="4" type="ORF">DdX_21119</name>
</gene>
<dbReference type="InterPro" id="IPR016035">
    <property type="entry name" value="Acyl_Trfase/lysoPLipase"/>
</dbReference>
<keyword evidence="5" id="KW-1185">Reference proteome</keyword>